<accession>A0A927QY97</accession>
<comment type="caution">
    <text evidence="1">The sequence shown here is derived from an EMBL/GenBank/DDBJ whole genome shotgun (WGS) entry which is preliminary data.</text>
</comment>
<name>A0A927QY97_9ACTN</name>
<gene>
    <name evidence="1" type="ORF">H4W31_001951</name>
</gene>
<evidence type="ECO:0000313" key="2">
    <source>
        <dbReference type="Proteomes" id="UP000649753"/>
    </source>
</evidence>
<dbReference type="EMBL" id="JADBEB010000001">
    <property type="protein sequence ID" value="MBE1486313.1"/>
    <property type="molecule type" value="Genomic_DNA"/>
</dbReference>
<reference evidence="1" key="1">
    <citation type="submission" date="2020-10" db="EMBL/GenBank/DDBJ databases">
        <title>Sequencing the genomes of 1000 actinobacteria strains.</title>
        <authorList>
            <person name="Klenk H.-P."/>
        </authorList>
    </citation>
    <scope>NUCLEOTIDE SEQUENCE</scope>
    <source>
        <strain evidence="1">DSM 46832</strain>
    </source>
</reference>
<dbReference type="RefSeq" id="WP_264084064.1">
    <property type="nucleotide sequence ID" value="NZ_JADBEB010000001.1"/>
</dbReference>
<sequence length="41" mass="4242">MSVAAPGTPAQLAHLDPIGMFTAPGRPVTAADLVKLLEEVR</sequence>
<keyword evidence="2" id="KW-1185">Reference proteome</keyword>
<evidence type="ECO:0000313" key="1">
    <source>
        <dbReference type="EMBL" id="MBE1486313.1"/>
    </source>
</evidence>
<proteinExistence type="predicted"/>
<protein>
    <submittedName>
        <fullName evidence="1">Uncharacterized protein</fullName>
    </submittedName>
</protein>
<organism evidence="1 2">
    <name type="scientific">Plantactinospora soyae</name>
    <dbReference type="NCBI Taxonomy" id="1544732"/>
    <lineage>
        <taxon>Bacteria</taxon>
        <taxon>Bacillati</taxon>
        <taxon>Actinomycetota</taxon>
        <taxon>Actinomycetes</taxon>
        <taxon>Micromonosporales</taxon>
        <taxon>Micromonosporaceae</taxon>
        <taxon>Plantactinospora</taxon>
    </lineage>
</organism>
<dbReference type="Proteomes" id="UP000649753">
    <property type="component" value="Unassembled WGS sequence"/>
</dbReference>
<dbReference type="AlphaFoldDB" id="A0A927QY97"/>